<feature type="transmembrane region" description="Helical" evidence="1">
    <location>
        <begin position="6"/>
        <end position="27"/>
    </location>
</feature>
<reference evidence="2 3" key="1">
    <citation type="journal article" date="2019" name="Int. J. Syst. Evol. Microbiol.">
        <title>The Global Catalogue of Microorganisms (GCM) 10K type strain sequencing project: providing services to taxonomists for standard genome sequencing and annotation.</title>
        <authorList>
            <consortium name="The Broad Institute Genomics Platform"/>
            <consortium name="The Broad Institute Genome Sequencing Center for Infectious Disease"/>
            <person name="Wu L."/>
            <person name="Ma J."/>
        </authorList>
    </citation>
    <scope>NUCLEOTIDE SEQUENCE [LARGE SCALE GENOMIC DNA]</scope>
    <source>
        <strain evidence="2 3">WLHS5</strain>
    </source>
</reference>
<name>A0ABD5PL35_9EURY</name>
<evidence type="ECO:0000313" key="3">
    <source>
        <dbReference type="Proteomes" id="UP001595898"/>
    </source>
</evidence>
<keyword evidence="1" id="KW-1133">Transmembrane helix</keyword>
<sequence>MLESVPAYVELAIYCYFGLVAAIGLSVHVRLWHQYRRTGYADDGAIESPTDDGTV</sequence>
<accession>A0ABD5PL35</accession>
<dbReference type="AlphaFoldDB" id="A0ABD5PL35"/>
<dbReference type="RefSeq" id="WP_250139321.1">
    <property type="nucleotide sequence ID" value="NZ_JALIQP010000001.1"/>
</dbReference>
<evidence type="ECO:0000256" key="1">
    <source>
        <dbReference type="SAM" id="Phobius"/>
    </source>
</evidence>
<keyword evidence="1" id="KW-0812">Transmembrane</keyword>
<keyword evidence="1" id="KW-0472">Membrane</keyword>
<gene>
    <name evidence="2" type="ORF">ACFO5R_04465</name>
</gene>
<evidence type="ECO:0000313" key="2">
    <source>
        <dbReference type="EMBL" id="MFC4541181.1"/>
    </source>
</evidence>
<dbReference type="EMBL" id="JBHSFA010000002">
    <property type="protein sequence ID" value="MFC4541181.1"/>
    <property type="molecule type" value="Genomic_DNA"/>
</dbReference>
<dbReference type="Proteomes" id="UP001595898">
    <property type="component" value="Unassembled WGS sequence"/>
</dbReference>
<organism evidence="2 3">
    <name type="scientific">Halosolutus amylolyticus</name>
    <dbReference type="NCBI Taxonomy" id="2932267"/>
    <lineage>
        <taxon>Archaea</taxon>
        <taxon>Methanobacteriati</taxon>
        <taxon>Methanobacteriota</taxon>
        <taxon>Stenosarchaea group</taxon>
        <taxon>Halobacteria</taxon>
        <taxon>Halobacteriales</taxon>
        <taxon>Natrialbaceae</taxon>
        <taxon>Halosolutus</taxon>
    </lineage>
</organism>
<protein>
    <submittedName>
        <fullName evidence="2">Uncharacterized protein</fullName>
    </submittedName>
</protein>
<proteinExistence type="predicted"/>
<keyword evidence="3" id="KW-1185">Reference proteome</keyword>
<comment type="caution">
    <text evidence="2">The sequence shown here is derived from an EMBL/GenBank/DDBJ whole genome shotgun (WGS) entry which is preliminary data.</text>
</comment>